<dbReference type="Gene3D" id="1.20.1250.20">
    <property type="entry name" value="MFS general substrate transporter like domains"/>
    <property type="match status" value="1"/>
</dbReference>
<dbReference type="InterPro" id="IPR003663">
    <property type="entry name" value="Sugar/inositol_transpt"/>
</dbReference>
<comment type="caution">
    <text evidence="10">The sequence shown here is derived from an EMBL/GenBank/DDBJ whole genome shotgun (WGS) entry which is preliminary data.</text>
</comment>
<dbReference type="PANTHER" id="PTHR48022">
    <property type="entry name" value="PLASTIDIC GLUCOSE TRANSPORTER 4"/>
    <property type="match status" value="1"/>
</dbReference>
<accession>A0AAV9HS71</accession>
<dbReference type="InterPro" id="IPR005828">
    <property type="entry name" value="MFS_sugar_transport-like"/>
</dbReference>
<keyword evidence="11" id="KW-1185">Reference proteome</keyword>
<feature type="transmembrane region" description="Helical" evidence="8">
    <location>
        <begin position="193"/>
        <end position="217"/>
    </location>
</feature>
<feature type="transmembrane region" description="Helical" evidence="8">
    <location>
        <begin position="317"/>
        <end position="339"/>
    </location>
</feature>
<evidence type="ECO:0000256" key="8">
    <source>
        <dbReference type="SAM" id="Phobius"/>
    </source>
</evidence>
<evidence type="ECO:0000256" key="4">
    <source>
        <dbReference type="ARBA" id="ARBA00022692"/>
    </source>
</evidence>
<feature type="transmembrane region" description="Helical" evidence="8">
    <location>
        <begin position="61"/>
        <end position="86"/>
    </location>
</feature>
<evidence type="ECO:0000259" key="9">
    <source>
        <dbReference type="PROSITE" id="PS50850"/>
    </source>
</evidence>
<comment type="similarity">
    <text evidence="2 7">Belongs to the major facilitator superfamily. Sugar transporter (TC 2.A.1.1) family.</text>
</comment>
<dbReference type="Proteomes" id="UP001321749">
    <property type="component" value="Unassembled WGS sequence"/>
</dbReference>
<feature type="transmembrane region" description="Helical" evidence="8">
    <location>
        <begin position="223"/>
        <end position="244"/>
    </location>
</feature>
<dbReference type="InterPro" id="IPR020846">
    <property type="entry name" value="MFS_dom"/>
</dbReference>
<feature type="transmembrane region" description="Helical" evidence="8">
    <location>
        <begin position="495"/>
        <end position="513"/>
    </location>
</feature>
<dbReference type="InterPro" id="IPR050360">
    <property type="entry name" value="MFS_Sugar_Transporters"/>
</dbReference>
<evidence type="ECO:0000313" key="11">
    <source>
        <dbReference type="Proteomes" id="UP001321749"/>
    </source>
</evidence>
<feature type="transmembrane region" description="Helical" evidence="8">
    <location>
        <begin position="106"/>
        <end position="125"/>
    </location>
</feature>
<feature type="transmembrane region" description="Helical" evidence="8">
    <location>
        <begin position="351"/>
        <end position="372"/>
    </location>
</feature>
<keyword evidence="3 7" id="KW-0813">Transport</keyword>
<keyword evidence="4 8" id="KW-0812">Transmembrane</keyword>
<dbReference type="PROSITE" id="PS50850">
    <property type="entry name" value="MFS"/>
    <property type="match status" value="1"/>
</dbReference>
<dbReference type="InterPro" id="IPR036259">
    <property type="entry name" value="MFS_trans_sf"/>
</dbReference>
<evidence type="ECO:0000256" key="3">
    <source>
        <dbReference type="ARBA" id="ARBA00022448"/>
    </source>
</evidence>
<dbReference type="PROSITE" id="PS00216">
    <property type="entry name" value="SUGAR_TRANSPORT_1"/>
    <property type="match status" value="1"/>
</dbReference>
<evidence type="ECO:0000256" key="2">
    <source>
        <dbReference type="ARBA" id="ARBA00010992"/>
    </source>
</evidence>
<dbReference type="GO" id="GO:0005351">
    <property type="term" value="F:carbohydrate:proton symporter activity"/>
    <property type="evidence" value="ECO:0007669"/>
    <property type="project" value="TreeGrafter"/>
</dbReference>
<comment type="subcellular location">
    <subcellularLocation>
        <location evidence="1">Membrane</location>
        <topology evidence="1">Multi-pass membrane protein</topology>
    </subcellularLocation>
</comment>
<dbReference type="InterPro" id="IPR005829">
    <property type="entry name" value="Sugar_transporter_CS"/>
</dbReference>
<feature type="transmembrane region" description="Helical" evidence="8">
    <location>
        <begin position="379"/>
        <end position="398"/>
    </location>
</feature>
<proteinExistence type="inferred from homology"/>
<evidence type="ECO:0000313" key="10">
    <source>
        <dbReference type="EMBL" id="KAK4462920.1"/>
    </source>
</evidence>
<name>A0AAV9HS71_9PEZI</name>
<keyword evidence="6 8" id="KW-0472">Membrane</keyword>
<evidence type="ECO:0000256" key="6">
    <source>
        <dbReference type="ARBA" id="ARBA00023136"/>
    </source>
</evidence>
<feature type="domain" description="Major facilitator superfamily (MFS) profile" evidence="9">
    <location>
        <begin position="64"/>
        <end position="518"/>
    </location>
</feature>
<gene>
    <name evidence="10" type="ORF">QBC42DRAFT_72746</name>
</gene>
<reference evidence="10" key="2">
    <citation type="submission" date="2023-06" db="EMBL/GenBank/DDBJ databases">
        <authorList>
            <consortium name="Lawrence Berkeley National Laboratory"/>
            <person name="Mondo S.J."/>
            <person name="Hensen N."/>
            <person name="Bonometti L."/>
            <person name="Westerberg I."/>
            <person name="Brannstrom I.O."/>
            <person name="Guillou S."/>
            <person name="Cros-Aarteil S."/>
            <person name="Calhoun S."/>
            <person name="Haridas S."/>
            <person name="Kuo A."/>
            <person name="Pangilinan J."/>
            <person name="Riley R."/>
            <person name="Labutti K."/>
            <person name="Andreopoulos B."/>
            <person name="Lipzen A."/>
            <person name="Chen C."/>
            <person name="Yanf M."/>
            <person name="Daum C."/>
            <person name="Ng V."/>
            <person name="Clum A."/>
            <person name="Steindorff A."/>
            <person name="Ohm R."/>
            <person name="Martin F."/>
            <person name="Silar P."/>
            <person name="Natvig D."/>
            <person name="Lalanne C."/>
            <person name="Gautier V."/>
            <person name="Ament-Velasquez S.L."/>
            <person name="Kruys A."/>
            <person name="Hutchinson M.I."/>
            <person name="Powell A.J."/>
            <person name="Barry K."/>
            <person name="Miller A.N."/>
            <person name="Grigoriev I.V."/>
            <person name="Debuchy R."/>
            <person name="Gladieux P."/>
            <person name="Thoren M.H."/>
            <person name="Johannesson H."/>
        </authorList>
    </citation>
    <scope>NUCLEOTIDE SEQUENCE</scope>
    <source>
        <strain evidence="10">PSN324</strain>
    </source>
</reference>
<organism evidence="10 11">
    <name type="scientific">Cladorrhinum samala</name>
    <dbReference type="NCBI Taxonomy" id="585594"/>
    <lineage>
        <taxon>Eukaryota</taxon>
        <taxon>Fungi</taxon>
        <taxon>Dikarya</taxon>
        <taxon>Ascomycota</taxon>
        <taxon>Pezizomycotina</taxon>
        <taxon>Sordariomycetes</taxon>
        <taxon>Sordariomycetidae</taxon>
        <taxon>Sordariales</taxon>
        <taxon>Podosporaceae</taxon>
        <taxon>Cladorrhinum</taxon>
    </lineage>
</organism>
<protein>
    <submittedName>
        <fullName evidence="10">Transporter</fullName>
    </submittedName>
</protein>
<dbReference type="EMBL" id="MU864965">
    <property type="protein sequence ID" value="KAK4462920.1"/>
    <property type="molecule type" value="Genomic_DNA"/>
</dbReference>
<feature type="transmembrane region" description="Helical" evidence="8">
    <location>
        <begin position="426"/>
        <end position="445"/>
    </location>
</feature>
<feature type="transmembrane region" description="Helical" evidence="8">
    <location>
        <begin position="159"/>
        <end position="181"/>
    </location>
</feature>
<dbReference type="GO" id="GO:0016020">
    <property type="term" value="C:membrane"/>
    <property type="evidence" value="ECO:0007669"/>
    <property type="project" value="UniProtKB-SubCell"/>
</dbReference>
<evidence type="ECO:0000256" key="7">
    <source>
        <dbReference type="RuleBase" id="RU003346"/>
    </source>
</evidence>
<dbReference type="Pfam" id="PF00083">
    <property type="entry name" value="Sugar_tr"/>
    <property type="match status" value="1"/>
</dbReference>
<evidence type="ECO:0000256" key="1">
    <source>
        <dbReference type="ARBA" id="ARBA00004141"/>
    </source>
</evidence>
<dbReference type="FunFam" id="1.20.1250.20:FF:000217">
    <property type="entry name" value="MFS lactose permease, putative"/>
    <property type="match status" value="1"/>
</dbReference>
<feature type="transmembrane region" description="Helical" evidence="8">
    <location>
        <begin position="466"/>
        <end position="489"/>
    </location>
</feature>
<dbReference type="NCBIfam" id="TIGR00879">
    <property type="entry name" value="SP"/>
    <property type="match status" value="1"/>
</dbReference>
<sequence>MSSHGSQEISEKQAISAVAEPHHEPAAALAGKKAKKVHNAELYAAIQESNINPRSKESFQLYWCIMVAFLCACANGYDGSLMTSILAMEHFQNTFHSGTTGSTVSVIFSLYTVGAMVGAPFAAVLSDRYGRRKGMFVGGAVIITGMIIISTAHKIAQFIVGRFVLGLGIAVMTVAAPAYAIEISPPHWRGRCTGFYNCGWFGGAIPAAIITFGTNYIDSDYSWRIPLILQAAACVVVMASVMFLPESPRFLMANGREEEAIAFLVKFHGNNDPNSKLVKLEVDEMREGIKLDGIDKVWWDYRPLFLTHNGRWRMAQVLMISIFGQFSGNGLGYFNTVIFENLGVTEVPAQLGYNILNQGLSAIGALTAVSLTDRMPRRIVLVTGTLLCSFALAANSGLTAALDNSKVVIPAASPDESDTTVVNLNYGRGALASYFLFNIIFSFTYTPLQGVIPTEALETTMRAKGLAASGFIVNAVSFINQFCTPIALGNIQYKYIYVFVAWDIVEALAWYLFGVESQGRTLEQLEWVYNQPNPVKASLKVDTVVVADDGRVAETVEKGTV</sequence>
<dbReference type="SUPFAM" id="SSF103473">
    <property type="entry name" value="MFS general substrate transporter"/>
    <property type="match status" value="1"/>
</dbReference>
<feature type="transmembrane region" description="Helical" evidence="8">
    <location>
        <begin position="134"/>
        <end position="153"/>
    </location>
</feature>
<dbReference type="AlphaFoldDB" id="A0AAV9HS71"/>
<dbReference type="PANTHER" id="PTHR48022:SF36">
    <property type="entry name" value="LACTOSE PERMEASE, PUTATIVE (AFU_ORTHOLOGUE AFUA_1G17310)-RELATED"/>
    <property type="match status" value="1"/>
</dbReference>
<evidence type="ECO:0000256" key="5">
    <source>
        <dbReference type="ARBA" id="ARBA00022989"/>
    </source>
</evidence>
<keyword evidence="5 8" id="KW-1133">Transmembrane helix</keyword>
<reference evidence="10" key="1">
    <citation type="journal article" date="2023" name="Mol. Phylogenet. Evol.">
        <title>Genome-scale phylogeny and comparative genomics of the fungal order Sordariales.</title>
        <authorList>
            <person name="Hensen N."/>
            <person name="Bonometti L."/>
            <person name="Westerberg I."/>
            <person name="Brannstrom I.O."/>
            <person name="Guillou S."/>
            <person name="Cros-Aarteil S."/>
            <person name="Calhoun S."/>
            <person name="Haridas S."/>
            <person name="Kuo A."/>
            <person name="Mondo S."/>
            <person name="Pangilinan J."/>
            <person name="Riley R."/>
            <person name="LaButti K."/>
            <person name="Andreopoulos B."/>
            <person name="Lipzen A."/>
            <person name="Chen C."/>
            <person name="Yan M."/>
            <person name="Daum C."/>
            <person name="Ng V."/>
            <person name="Clum A."/>
            <person name="Steindorff A."/>
            <person name="Ohm R.A."/>
            <person name="Martin F."/>
            <person name="Silar P."/>
            <person name="Natvig D.O."/>
            <person name="Lalanne C."/>
            <person name="Gautier V."/>
            <person name="Ament-Velasquez S.L."/>
            <person name="Kruys A."/>
            <person name="Hutchinson M.I."/>
            <person name="Powell A.J."/>
            <person name="Barry K."/>
            <person name="Miller A.N."/>
            <person name="Grigoriev I.V."/>
            <person name="Debuchy R."/>
            <person name="Gladieux P."/>
            <person name="Hiltunen Thoren M."/>
            <person name="Johannesson H."/>
        </authorList>
    </citation>
    <scope>NUCLEOTIDE SEQUENCE</scope>
    <source>
        <strain evidence="10">PSN324</strain>
    </source>
</reference>